<dbReference type="InterPro" id="IPR036250">
    <property type="entry name" value="AcylCo_DH-like_C"/>
</dbReference>
<evidence type="ECO:0000259" key="8">
    <source>
        <dbReference type="Pfam" id="PF00441"/>
    </source>
</evidence>
<evidence type="ECO:0000259" key="9">
    <source>
        <dbReference type="Pfam" id="PF02770"/>
    </source>
</evidence>
<comment type="caution">
    <text evidence="11">The sequence shown here is derived from an EMBL/GenBank/DDBJ whole genome shotgun (WGS) entry which is preliminary data.</text>
</comment>
<dbReference type="OrthoDB" id="9802447at2"/>
<dbReference type="EMBL" id="QCZG01000029">
    <property type="protein sequence ID" value="PWA09434.1"/>
    <property type="molecule type" value="Genomic_DNA"/>
</dbReference>
<dbReference type="Gene3D" id="1.20.140.10">
    <property type="entry name" value="Butyryl-CoA Dehydrogenase, subunit A, domain 3"/>
    <property type="match status" value="1"/>
</dbReference>
<dbReference type="Proteomes" id="UP000245998">
    <property type="component" value="Unassembled WGS sequence"/>
</dbReference>
<dbReference type="InterPro" id="IPR006091">
    <property type="entry name" value="Acyl-CoA_Oxase/DH_mid-dom"/>
</dbReference>
<reference evidence="11 12" key="1">
    <citation type="submission" date="2018-04" db="EMBL/GenBank/DDBJ databases">
        <title>Camelliibacillus theae gen. nov., sp. nov., isolated from Pu'er tea.</title>
        <authorList>
            <person name="Niu L."/>
        </authorList>
    </citation>
    <scope>NUCLEOTIDE SEQUENCE [LARGE SCALE GENOMIC DNA]</scope>
    <source>
        <strain evidence="11 12">T8</strain>
    </source>
</reference>
<accession>A0A2U1JWV4</accession>
<feature type="domain" description="Acyl-CoA dehydrogenase/oxidase N-terminal" evidence="10">
    <location>
        <begin position="14"/>
        <end position="126"/>
    </location>
</feature>
<evidence type="ECO:0000256" key="4">
    <source>
        <dbReference type="ARBA" id="ARBA00022630"/>
    </source>
</evidence>
<dbReference type="InterPro" id="IPR046373">
    <property type="entry name" value="Acyl-CoA_Oxase/DH_mid-dom_sf"/>
</dbReference>
<evidence type="ECO:0000313" key="11">
    <source>
        <dbReference type="EMBL" id="PWA09434.1"/>
    </source>
</evidence>
<gene>
    <name evidence="11" type="ORF">DCC39_13120</name>
</gene>
<dbReference type="Pfam" id="PF02771">
    <property type="entry name" value="Acyl-CoA_dh_N"/>
    <property type="match status" value="1"/>
</dbReference>
<evidence type="ECO:0000256" key="7">
    <source>
        <dbReference type="RuleBase" id="RU362125"/>
    </source>
</evidence>
<comment type="subunit">
    <text evidence="3">Homodimer.</text>
</comment>
<dbReference type="GO" id="GO:0005737">
    <property type="term" value="C:cytoplasm"/>
    <property type="evidence" value="ECO:0007669"/>
    <property type="project" value="TreeGrafter"/>
</dbReference>
<dbReference type="SUPFAM" id="SSF56645">
    <property type="entry name" value="Acyl-CoA dehydrogenase NM domain-like"/>
    <property type="match status" value="1"/>
</dbReference>
<dbReference type="Gene3D" id="1.10.540.10">
    <property type="entry name" value="Acyl-CoA dehydrogenase/oxidase, N-terminal domain"/>
    <property type="match status" value="1"/>
</dbReference>
<dbReference type="AlphaFoldDB" id="A0A2U1JWV4"/>
<feature type="domain" description="Acyl-CoA dehydrogenase/oxidase C-terminal" evidence="8">
    <location>
        <begin position="238"/>
        <end position="387"/>
    </location>
</feature>
<dbReference type="InterPro" id="IPR037069">
    <property type="entry name" value="AcylCoA_DH/ox_N_sf"/>
</dbReference>
<evidence type="ECO:0000313" key="12">
    <source>
        <dbReference type="Proteomes" id="UP000245998"/>
    </source>
</evidence>
<dbReference type="GO" id="GO:0003995">
    <property type="term" value="F:acyl-CoA dehydrogenase activity"/>
    <property type="evidence" value="ECO:0007669"/>
    <property type="project" value="TreeGrafter"/>
</dbReference>
<keyword evidence="4 7" id="KW-0285">Flavoprotein</keyword>
<dbReference type="PANTHER" id="PTHR48083:SF13">
    <property type="entry name" value="ACYL-COA DEHYDROGENASE FAMILY MEMBER 11"/>
    <property type="match status" value="1"/>
</dbReference>
<name>A0A2U1JWV4_9BACI</name>
<evidence type="ECO:0000256" key="2">
    <source>
        <dbReference type="ARBA" id="ARBA00009347"/>
    </source>
</evidence>
<dbReference type="GO" id="GO:0050660">
    <property type="term" value="F:flavin adenine dinucleotide binding"/>
    <property type="evidence" value="ECO:0007669"/>
    <property type="project" value="InterPro"/>
</dbReference>
<dbReference type="InterPro" id="IPR009100">
    <property type="entry name" value="AcylCoA_DH/oxidase_NM_dom_sf"/>
</dbReference>
<keyword evidence="12" id="KW-1185">Reference proteome</keyword>
<dbReference type="RefSeq" id="WP_116555363.1">
    <property type="nucleotide sequence ID" value="NZ_QCZG01000029.1"/>
</dbReference>
<dbReference type="Gene3D" id="2.40.110.10">
    <property type="entry name" value="Butyryl-CoA Dehydrogenase, subunit A, domain 2"/>
    <property type="match status" value="1"/>
</dbReference>
<feature type="domain" description="Acyl-CoA oxidase/dehydrogenase middle" evidence="9">
    <location>
        <begin position="131"/>
        <end position="225"/>
    </location>
</feature>
<dbReference type="GO" id="GO:0033539">
    <property type="term" value="P:fatty acid beta-oxidation using acyl-CoA dehydrogenase"/>
    <property type="evidence" value="ECO:0007669"/>
    <property type="project" value="TreeGrafter"/>
</dbReference>
<dbReference type="InterPro" id="IPR050741">
    <property type="entry name" value="Acyl-CoA_dehydrogenase"/>
</dbReference>
<evidence type="ECO:0000256" key="3">
    <source>
        <dbReference type="ARBA" id="ARBA00011738"/>
    </source>
</evidence>
<organism evidence="11 12">
    <name type="scientific">Pueribacillus theae</name>
    <dbReference type="NCBI Taxonomy" id="2171751"/>
    <lineage>
        <taxon>Bacteria</taxon>
        <taxon>Bacillati</taxon>
        <taxon>Bacillota</taxon>
        <taxon>Bacilli</taxon>
        <taxon>Bacillales</taxon>
        <taxon>Bacillaceae</taxon>
        <taxon>Pueribacillus</taxon>
    </lineage>
</organism>
<dbReference type="InterPro" id="IPR009075">
    <property type="entry name" value="AcylCo_DH/oxidase_C"/>
</dbReference>
<sequence>MTVQSSQFQMSPRVKELRKKVREFIDNEVIPNEKKIGKYGPEGIEILRNVQQKAKDEGLWALGLPKEIGGGGLPFMDYVYINEIIGRSQAAMVALGTHTAQDATMLHLFGTEEQKEKWLYPMVRGEISPSVGLTEPEVAGSDPTLIQSTAVLDGNEWVINAHKWFTTNADKAAFTTMFCVTEPDAPPHKRASMIIVPTDSPGYEIVRIVPTIGEFGNHPEIRLTNVRVPKENIIGNRGEGFVIAQKRLGPGRIYHCMRWLGQAQRAFDLMCERALNRYAHGSLLADKQMIQKYIADSATEIQAARLMTFEAAKKIDEGSDARIDIAMIKVYGAEVLHNVIDRAIQVHGALGVTADTPLEEMYRNARYARIYDGPDEVHTQSIARRILRKYKEGNAWDPADF</sequence>
<dbReference type="InterPro" id="IPR013786">
    <property type="entry name" value="AcylCoA_DH/ox_N"/>
</dbReference>
<evidence type="ECO:0000259" key="10">
    <source>
        <dbReference type="Pfam" id="PF02771"/>
    </source>
</evidence>
<evidence type="ECO:0000256" key="1">
    <source>
        <dbReference type="ARBA" id="ARBA00001974"/>
    </source>
</evidence>
<dbReference type="PANTHER" id="PTHR48083">
    <property type="entry name" value="MEDIUM-CHAIN SPECIFIC ACYL-COA DEHYDROGENASE, MITOCHONDRIAL-RELATED"/>
    <property type="match status" value="1"/>
</dbReference>
<proteinExistence type="inferred from homology"/>
<keyword evidence="6 7" id="KW-0560">Oxidoreductase</keyword>
<keyword evidence="5 7" id="KW-0274">FAD</keyword>
<comment type="cofactor">
    <cofactor evidence="1 7">
        <name>FAD</name>
        <dbReference type="ChEBI" id="CHEBI:57692"/>
    </cofactor>
</comment>
<dbReference type="Pfam" id="PF00441">
    <property type="entry name" value="Acyl-CoA_dh_1"/>
    <property type="match status" value="1"/>
</dbReference>
<dbReference type="SUPFAM" id="SSF47203">
    <property type="entry name" value="Acyl-CoA dehydrogenase C-terminal domain-like"/>
    <property type="match status" value="1"/>
</dbReference>
<comment type="similarity">
    <text evidence="2 7">Belongs to the acyl-CoA dehydrogenase family.</text>
</comment>
<evidence type="ECO:0000256" key="6">
    <source>
        <dbReference type="ARBA" id="ARBA00023002"/>
    </source>
</evidence>
<protein>
    <submittedName>
        <fullName evidence="11">Acyl-CoA dehydrogenase</fullName>
    </submittedName>
</protein>
<dbReference type="Pfam" id="PF02770">
    <property type="entry name" value="Acyl-CoA_dh_M"/>
    <property type="match status" value="1"/>
</dbReference>
<evidence type="ECO:0000256" key="5">
    <source>
        <dbReference type="ARBA" id="ARBA00022827"/>
    </source>
</evidence>